<evidence type="ECO:0000313" key="2">
    <source>
        <dbReference type="EMBL" id="TXC81962.1"/>
    </source>
</evidence>
<protein>
    <submittedName>
        <fullName evidence="2">TPM domain-containing protein</fullName>
    </submittedName>
</protein>
<sequence length="146" mass="16615">MVASAKELLSPEEKKQIVKAIQEAESKTSGEIRLHLEDYCNEDVLDHAAYLFQKLKMHETEQRNGVLFYVSVKDKQFAILGDKGINEKVPNNFWDAVKTTVLQEFVLGNYSNGLCKGIELAGDKLRKFFPVKRDDKNELSDDISYG</sequence>
<accession>A0A5C6V959</accession>
<dbReference type="OrthoDB" id="9786161at2"/>
<comment type="caution">
    <text evidence="2">The sequence shown here is derived from an EMBL/GenBank/DDBJ whole genome shotgun (WGS) entry which is preliminary data.</text>
</comment>
<evidence type="ECO:0000259" key="1">
    <source>
        <dbReference type="Pfam" id="PF04536"/>
    </source>
</evidence>
<dbReference type="Pfam" id="PF04536">
    <property type="entry name" value="TPM_phosphatase"/>
    <property type="match status" value="1"/>
</dbReference>
<dbReference type="Proteomes" id="UP000321168">
    <property type="component" value="Unassembled WGS sequence"/>
</dbReference>
<dbReference type="PANTHER" id="PTHR30373">
    <property type="entry name" value="UPF0603 PROTEIN YGCG"/>
    <property type="match status" value="1"/>
</dbReference>
<name>A0A5C6V959_9FLAO</name>
<evidence type="ECO:0000313" key="3">
    <source>
        <dbReference type="Proteomes" id="UP000321168"/>
    </source>
</evidence>
<dbReference type="RefSeq" id="WP_147013013.1">
    <property type="nucleotide sequence ID" value="NZ_VORB01000002.1"/>
</dbReference>
<dbReference type="Gene3D" id="3.10.310.50">
    <property type="match status" value="1"/>
</dbReference>
<keyword evidence="3" id="KW-1185">Reference proteome</keyword>
<dbReference type="EMBL" id="VORB01000002">
    <property type="protein sequence ID" value="TXC81962.1"/>
    <property type="molecule type" value="Genomic_DNA"/>
</dbReference>
<dbReference type="PANTHER" id="PTHR30373:SF8">
    <property type="entry name" value="BLL7265 PROTEIN"/>
    <property type="match status" value="1"/>
</dbReference>
<dbReference type="InterPro" id="IPR007621">
    <property type="entry name" value="TPM_dom"/>
</dbReference>
<feature type="domain" description="TPM" evidence="1">
    <location>
        <begin position="5"/>
        <end position="121"/>
    </location>
</feature>
<gene>
    <name evidence="2" type="ORF">FRX97_02400</name>
</gene>
<organism evidence="2 3">
    <name type="scientific">Luteibaculum oceani</name>
    <dbReference type="NCBI Taxonomy" id="1294296"/>
    <lineage>
        <taxon>Bacteria</taxon>
        <taxon>Pseudomonadati</taxon>
        <taxon>Bacteroidota</taxon>
        <taxon>Flavobacteriia</taxon>
        <taxon>Flavobacteriales</taxon>
        <taxon>Luteibaculaceae</taxon>
        <taxon>Luteibaculum</taxon>
    </lineage>
</organism>
<proteinExistence type="predicted"/>
<dbReference type="AlphaFoldDB" id="A0A5C6V959"/>
<reference evidence="2 3" key="1">
    <citation type="submission" date="2019-08" db="EMBL/GenBank/DDBJ databases">
        <title>Genome of Luteibaculum oceani JCM 18817.</title>
        <authorList>
            <person name="Bowman J.P."/>
        </authorList>
    </citation>
    <scope>NUCLEOTIDE SEQUENCE [LARGE SCALE GENOMIC DNA]</scope>
    <source>
        <strain evidence="2 3">JCM 18817</strain>
    </source>
</reference>